<dbReference type="GO" id="GO:0004867">
    <property type="term" value="F:serine-type endopeptidase inhibitor activity"/>
    <property type="evidence" value="ECO:0007669"/>
    <property type="project" value="UniProtKB-KW"/>
</dbReference>
<dbReference type="InterPro" id="IPR009851">
    <property type="entry name" value="Mod_r"/>
</dbReference>
<evidence type="ECO:0000313" key="12">
    <source>
        <dbReference type="EMBL" id="CEF70527.2"/>
    </source>
</evidence>
<evidence type="ECO:0000313" key="15">
    <source>
        <dbReference type="WormBase" id="SRAE_2000515800"/>
    </source>
</evidence>
<dbReference type="EMBL" id="LN609529">
    <property type="protein sequence ID" value="CEF70527.2"/>
    <property type="molecule type" value="Genomic_DNA"/>
</dbReference>
<dbReference type="PANTHER" id="PTHR13678:SF27">
    <property type="entry name" value="LD45836P"/>
    <property type="match status" value="1"/>
</dbReference>
<dbReference type="Gene3D" id="2.10.25.10">
    <property type="entry name" value="Laminin"/>
    <property type="match status" value="1"/>
</dbReference>
<keyword evidence="4" id="KW-0967">Endosome</keyword>
<evidence type="ECO:0000259" key="11">
    <source>
        <dbReference type="PROSITE" id="PS51314"/>
    </source>
</evidence>
<evidence type="ECO:0000256" key="9">
    <source>
        <dbReference type="SAM" id="Coils"/>
    </source>
</evidence>
<evidence type="ECO:0000256" key="7">
    <source>
        <dbReference type="ARBA" id="ARBA00025010"/>
    </source>
</evidence>
<dbReference type="GeneID" id="36382905"/>
<comment type="subcellular location">
    <subcellularLocation>
        <location evidence="1">Late endosome membrane</location>
        <topology evidence="1">Peripheral membrane protein</topology>
    </subcellularLocation>
</comment>
<dbReference type="GO" id="GO:0006623">
    <property type="term" value="P:protein targeting to vacuole"/>
    <property type="evidence" value="ECO:0007669"/>
    <property type="project" value="TreeGrafter"/>
</dbReference>
<keyword evidence="3 8" id="KW-0813">Transport</keyword>
<evidence type="ECO:0000256" key="3">
    <source>
        <dbReference type="ARBA" id="ARBA00022448"/>
    </source>
</evidence>
<dbReference type="GO" id="GO:0006612">
    <property type="term" value="P:protein targeting to membrane"/>
    <property type="evidence" value="ECO:0007669"/>
    <property type="project" value="TreeGrafter"/>
</dbReference>
<evidence type="ECO:0000256" key="5">
    <source>
        <dbReference type="ARBA" id="ARBA00022900"/>
    </source>
</evidence>
<organism evidence="12">
    <name type="scientific">Strongyloides ratti</name>
    <name type="common">Parasitic roundworm</name>
    <dbReference type="NCBI Taxonomy" id="34506"/>
    <lineage>
        <taxon>Eukaryota</taxon>
        <taxon>Metazoa</taxon>
        <taxon>Ecdysozoa</taxon>
        <taxon>Nematoda</taxon>
        <taxon>Chromadorea</taxon>
        <taxon>Rhabditida</taxon>
        <taxon>Tylenchina</taxon>
        <taxon>Panagrolaimomorpha</taxon>
        <taxon>Strongyloidoidea</taxon>
        <taxon>Strongyloididae</taxon>
        <taxon>Strongyloides</taxon>
    </lineage>
</organism>
<comment type="similarity">
    <text evidence="2">Belongs to the VPS37 family.</text>
</comment>
<dbReference type="AlphaFoldDB" id="A0A090N0E1"/>
<proteinExistence type="inferred from homology"/>
<evidence type="ECO:0000256" key="4">
    <source>
        <dbReference type="ARBA" id="ARBA00022753"/>
    </source>
</evidence>
<keyword evidence="6 8" id="KW-0653">Protein transport</keyword>
<dbReference type="CTD" id="36382905"/>
<dbReference type="GO" id="GO:0031902">
    <property type="term" value="C:late endosome membrane"/>
    <property type="evidence" value="ECO:0007669"/>
    <property type="project" value="UniProtKB-SubCell"/>
</dbReference>
<dbReference type="Pfam" id="PF07200">
    <property type="entry name" value="Mod_r"/>
    <property type="match status" value="1"/>
</dbReference>
<dbReference type="InterPro" id="IPR002919">
    <property type="entry name" value="TIL_dom"/>
</dbReference>
<evidence type="ECO:0000313" key="13">
    <source>
        <dbReference type="Proteomes" id="UP000035682"/>
    </source>
</evidence>
<dbReference type="WBParaSite" id="SRAE_2000515800.1">
    <property type="protein sequence ID" value="SRAE_2000515800.1"/>
    <property type="gene ID" value="WBGene00265412"/>
</dbReference>
<dbReference type="WormBase" id="SRAE_2000515800">
    <property type="protein sequence ID" value="SRP01266"/>
    <property type="gene ID" value="WBGene00265412"/>
</dbReference>
<evidence type="ECO:0000256" key="8">
    <source>
        <dbReference type="PROSITE-ProRule" id="PRU00646"/>
    </source>
</evidence>
<feature type="region of interest" description="Disordered" evidence="10">
    <location>
        <begin position="343"/>
        <end position="362"/>
    </location>
</feature>
<comment type="function">
    <text evidence="7">Component of the ESCRT-I complex, a regulator of vesicular trafficking process. Required for the sorting of endocytic ubiquitinated cargos into multivesicular bodies. May be involved in cell growth and differentiation.</text>
</comment>
<gene>
    <name evidence="12 14 15" type="ORF">SRAE_2000515800</name>
</gene>
<keyword evidence="9" id="KW-0175">Coiled coil</keyword>
<name>A0A090N0E1_STRRB</name>
<feature type="domain" description="VPS37 C-terminal" evidence="11">
    <location>
        <begin position="94"/>
        <end position="183"/>
    </location>
</feature>
<accession>A0A090N0E1</accession>
<dbReference type="GO" id="GO:0000813">
    <property type="term" value="C:ESCRT I complex"/>
    <property type="evidence" value="ECO:0007669"/>
    <property type="project" value="TreeGrafter"/>
</dbReference>
<feature type="coiled-coil region" evidence="9">
    <location>
        <begin position="80"/>
        <end position="110"/>
    </location>
</feature>
<dbReference type="SUPFAM" id="SSF57567">
    <property type="entry name" value="Serine protease inhibitors"/>
    <property type="match status" value="1"/>
</dbReference>
<dbReference type="PANTHER" id="PTHR13678">
    <property type="entry name" value="VACUOLAR PROTEIN SORTING-ASSOCIATED PROTEIN 37"/>
    <property type="match status" value="1"/>
</dbReference>
<protein>
    <submittedName>
        <fullName evidence="12 14">Vacuolar protein sorting-associated protein 37A</fullName>
    </submittedName>
</protein>
<dbReference type="Pfam" id="PF01826">
    <property type="entry name" value="TIL"/>
    <property type="match status" value="1"/>
</dbReference>
<dbReference type="PROSITE" id="PS51314">
    <property type="entry name" value="VPS37_C"/>
    <property type="match status" value="1"/>
</dbReference>
<reference evidence="12 13" key="1">
    <citation type="submission" date="2014-09" db="EMBL/GenBank/DDBJ databases">
        <authorList>
            <person name="Martin A.A."/>
        </authorList>
    </citation>
    <scope>NUCLEOTIDE SEQUENCE</scope>
    <source>
        <strain evidence="13">ED321</strain>
        <strain evidence="12">ED321 Heterogonic</strain>
    </source>
</reference>
<dbReference type="OrthoDB" id="10004364at2759"/>
<evidence type="ECO:0000256" key="1">
    <source>
        <dbReference type="ARBA" id="ARBA00004633"/>
    </source>
</evidence>
<evidence type="ECO:0000256" key="10">
    <source>
        <dbReference type="SAM" id="MobiDB-lite"/>
    </source>
</evidence>
<evidence type="ECO:0000256" key="2">
    <source>
        <dbReference type="ARBA" id="ARBA00007617"/>
    </source>
</evidence>
<keyword evidence="5" id="KW-0646">Protease inhibitor</keyword>
<dbReference type="STRING" id="34506.A0A090N0E1"/>
<keyword evidence="13" id="KW-1185">Reference proteome</keyword>
<evidence type="ECO:0000256" key="6">
    <source>
        <dbReference type="ARBA" id="ARBA00022927"/>
    </source>
</evidence>
<dbReference type="GO" id="GO:0043162">
    <property type="term" value="P:ubiquitin-dependent protein catabolic process via the multivesicular body sorting pathway"/>
    <property type="evidence" value="ECO:0007669"/>
    <property type="project" value="TreeGrafter"/>
</dbReference>
<dbReference type="CDD" id="cd19941">
    <property type="entry name" value="TIL"/>
    <property type="match status" value="1"/>
</dbReference>
<reference evidence="14" key="2">
    <citation type="submission" date="2020-12" db="UniProtKB">
        <authorList>
            <consortium name="WormBaseParasite"/>
        </authorList>
    </citation>
    <scope>IDENTIFICATION</scope>
</reference>
<dbReference type="InterPro" id="IPR036084">
    <property type="entry name" value="Ser_inhib-like_sf"/>
</dbReference>
<keyword evidence="5" id="KW-0722">Serine protease inhibitor</keyword>
<dbReference type="Proteomes" id="UP000035682">
    <property type="component" value="Unplaced"/>
</dbReference>
<evidence type="ECO:0000313" key="14">
    <source>
        <dbReference type="WBParaSite" id="SRAE_2000515800.1"/>
    </source>
</evidence>
<dbReference type="RefSeq" id="XP_024509724.1">
    <property type="nucleotide sequence ID" value="XM_024644133.1"/>
</dbReference>
<sequence length="362" mass="40996">MSGSYKDLRQLCLSSLMENIKDMKYSDLQDLLNNEEYQKTLVETLPEIKSVPSEKEALLIKMRSQALKNLALEPEINLARDKLLKTHQKANEILKILQEKKEKLDELGEERSLQSINNLLISAQHEAEDIAEAIAKQFTHGDIELNEFKKLFIAEKSKALSRKLRKEKLEEIIREQEHIASMNAFSRDAMFNQSGGGTPYPSTNNVAYPMSNVFPQSIPSRQSRQDPITPYPAGSYGTGAGYPQVNRHSFCNPYCLKCKGNTTFVNSCHSPCSRSCGSPKYIVCKNMVYTRCTSKCPEKCNQKISKKCTKDCGKPGCQCKAGYLLYKNKCISKSTCKKIEKKLKHKTKSTKSTKNKKKNQPK</sequence>